<protein>
    <recommendedName>
        <fullName evidence="4">DUF4378 domain-containing protein</fullName>
    </recommendedName>
</protein>
<feature type="region of interest" description="Disordered" evidence="1">
    <location>
        <begin position="100"/>
        <end position="137"/>
    </location>
</feature>
<keyword evidence="3" id="KW-1185">Reference proteome</keyword>
<evidence type="ECO:0000313" key="2">
    <source>
        <dbReference type="EMBL" id="KAJ9543146.1"/>
    </source>
</evidence>
<evidence type="ECO:0008006" key="4">
    <source>
        <dbReference type="Google" id="ProtNLM"/>
    </source>
</evidence>
<sequence length="252" mass="29799">MGLDSFPNPTTSTKPTRVSLGSIMRSKSASSVDFLSNFEIVKHRRVRTSVSFREQVHTFLEASHYNHNLGNLENLERLERLEMENLRWVGNAKSEVGFASNQEKLKISKKGMRGEQEQDKKKKKKDQKNKEEVSSSMKLKYRRKRVGFQEEEKGYQSRKRTYNHPLPKKVKHDRRLVKKQTILKRRESEYSEEYCMKVVVDVFRLTMEEINEGVWMDKKVDSYNLQEVSYEVGQEILQLLVYEMVDELCNSY</sequence>
<gene>
    <name evidence="2" type="ORF">OSB04_022853</name>
</gene>
<comment type="caution">
    <text evidence="2">The sequence shown here is derived from an EMBL/GenBank/DDBJ whole genome shotgun (WGS) entry which is preliminary data.</text>
</comment>
<dbReference type="AlphaFoldDB" id="A0AA38SUW0"/>
<reference evidence="2" key="1">
    <citation type="submission" date="2023-03" db="EMBL/GenBank/DDBJ databases">
        <title>Chromosome-scale reference genome and RAD-based genetic map of yellow starthistle (Centaurea solstitialis) reveal putative structural variation and QTLs associated with invader traits.</title>
        <authorList>
            <person name="Reatini B."/>
            <person name="Cang F.A."/>
            <person name="Jiang Q."/>
            <person name="Mckibben M.T.W."/>
            <person name="Barker M.S."/>
            <person name="Rieseberg L.H."/>
            <person name="Dlugosch K.M."/>
        </authorList>
    </citation>
    <scope>NUCLEOTIDE SEQUENCE</scope>
    <source>
        <strain evidence="2">CAN-66</strain>
        <tissue evidence="2">Leaf</tissue>
    </source>
</reference>
<proteinExistence type="predicted"/>
<dbReference type="EMBL" id="JARYMX010000006">
    <property type="protein sequence ID" value="KAJ9543146.1"/>
    <property type="molecule type" value="Genomic_DNA"/>
</dbReference>
<dbReference type="PANTHER" id="PTHR35499">
    <property type="entry name" value="OS05G0128300 PROTEIN"/>
    <property type="match status" value="1"/>
</dbReference>
<name>A0AA38SUW0_9ASTR</name>
<dbReference type="Proteomes" id="UP001172457">
    <property type="component" value="Chromosome 6"/>
</dbReference>
<evidence type="ECO:0000313" key="3">
    <source>
        <dbReference type="Proteomes" id="UP001172457"/>
    </source>
</evidence>
<accession>A0AA38SUW0</accession>
<organism evidence="2 3">
    <name type="scientific">Centaurea solstitialis</name>
    <name type="common">yellow star-thistle</name>
    <dbReference type="NCBI Taxonomy" id="347529"/>
    <lineage>
        <taxon>Eukaryota</taxon>
        <taxon>Viridiplantae</taxon>
        <taxon>Streptophyta</taxon>
        <taxon>Embryophyta</taxon>
        <taxon>Tracheophyta</taxon>
        <taxon>Spermatophyta</taxon>
        <taxon>Magnoliopsida</taxon>
        <taxon>eudicotyledons</taxon>
        <taxon>Gunneridae</taxon>
        <taxon>Pentapetalae</taxon>
        <taxon>asterids</taxon>
        <taxon>campanulids</taxon>
        <taxon>Asterales</taxon>
        <taxon>Asteraceae</taxon>
        <taxon>Carduoideae</taxon>
        <taxon>Cardueae</taxon>
        <taxon>Centaureinae</taxon>
        <taxon>Centaurea</taxon>
    </lineage>
</organism>
<evidence type="ECO:0000256" key="1">
    <source>
        <dbReference type="SAM" id="MobiDB-lite"/>
    </source>
</evidence>
<dbReference type="PANTHER" id="PTHR35499:SF4">
    <property type="entry name" value="ALC-INTERACTING PROTEIN 1"/>
    <property type="match status" value="1"/>
</dbReference>